<evidence type="ECO:0000256" key="2">
    <source>
        <dbReference type="ARBA" id="ARBA00022490"/>
    </source>
</evidence>
<dbReference type="Gene3D" id="1.10.443.10">
    <property type="entry name" value="Intergrase catalytic core"/>
    <property type="match status" value="1"/>
</dbReference>
<comment type="subcellular location">
    <subcellularLocation>
        <location evidence="1 9">Cytoplasm</location>
    </subcellularLocation>
</comment>
<gene>
    <name evidence="9" type="primary">xerC</name>
    <name evidence="12" type="ORF">CWE12_09185</name>
</gene>
<dbReference type="CDD" id="cd00798">
    <property type="entry name" value="INT_XerDC_C"/>
    <property type="match status" value="1"/>
</dbReference>
<comment type="caution">
    <text evidence="12">The sequence shown here is derived from an EMBL/GenBank/DDBJ whole genome shotgun (WGS) entry which is preliminary data.</text>
</comment>
<keyword evidence="5 9" id="KW-0229">DNA integration</keyword>
<accession>A0ABY0BXL9</accession>
<evidence type="ECO:0000256" key="1">
    <source>
        <dbReference type="ARBA" id="ARBA00004496"/>
    </source>
</evidence>
<evidence type="ECO:0000259" key="11">
    <source>
        <dbReference type="PROSITE" id="PS51900"/>
    </source>
</evidence>
<evidence type="ECO:0000256" key="3">
    <source>
        <dbReference type="ARBA" id="ARBA00022618"/>
    </source>
</evidence>
<dbReference type="InterPro" id="IPR010998">
    <property type="entry name" value="Integrase_recombinase_N"/>
</dbReference>
<feature type="active site" evidence="9">
    <location>
        <position position="273"/>
    </location>
</feature>
<evidence type="ECO:0000256" key="6">
    <source>
        <dbReference type="ARBA" id="ARBA00023125"/>
    </source>
</evidence>
<evidence type="ECO:0000256" key="7">
    <source>
        <dbReference type="ARBA" id="ARBA00023172"/>
    </source>
</evidence>
<keyword evidence="7 9" id="KW-0233">DNA recombination</keyword>
<comment type="subunit">
    <text evidence="9">Forms a cyclic heterotetrameric complex composed of two molecules of XerC and two molecules of XerD.</text>
</comment>
<feature type="domain" description="Core-binding (CB)" evidence="11">
    <location>
        <begin position="5"/>
        <end position="91"/>
    </location>
</feature>
<evidence type="ECO:0000256" key="4">
    <source>
        <dbReference type="ARBA" id="ARBA00022829"/>
    </source>
</evidence>
<dbReference type="PROSITE" id="PS51898">
    <property type="entry name" value="TYR_RECOMBINASE"/>
    <property type="match status" value="1"/>
</dbReference>
<dbReference type="InterPro" id="IPR004107">
    <property type="entry name" value="Integrase_SAM-like_N"/>
</dbReference>
<dbReference type="InterPro" id="IPR013762">
    <property type="entry name" value="Integrase-like_cat_sf"/>
</dbReference>
<comment type="similarity">
    <text evidence="9">Belongs to the 'phage' integrase family. XerC subfamily.</text>
</comment>
<name>A0ABY0BXL9_9GAMM</name>
<dbReference type="HAMAP" id="MF_01808">
    <property type="entry name" value="Recomb_XerC_XerD"/>
    <property type="match status" value="1"/>
</dbReference>
<feature type="active site" description="O-(3'-phospho-DNA)-tyrosine intermediate" evidence="9">
    <location>
        <position position="282"/>
    </location>
</feature>
<keyword evidence="13" id="KW-1185">Reference proteome</keyword>
<dbReference type="PANTHER" id="PTHR30349:SF81">
    <property type="entry name" value="TYROSINE RECOMBINASE XERC"/>
    <property type="match status" value="1"/>
</dbReference>
<dbReference type="InterPro" id="IPR011010">
    <property type="entry name" value="DNA_brk_join_enz"/>
</dbReference>
<keyword evidence="2 9" id="KW-0963">Cytoplasm</keyword>
<dbReference type="SUPFAM" id="SSF47823">
    <property type="entry name" value="lambda integrase-like, N-terminal domain"/>
    <property type="match status" value="1"/>
</dbReference>
<keyword evidence="3 9" id="KW-0132">Cell division</keyword>
<dbReference type="InterPro" id="IPR002104">
    <property type="entry name" value="Integrase_catalytic"/>
</dbReference>
<keyword evidence="6 9" id="KW-0238">DNA-binding</keyword>
<dbReference type="PANTHER" id="PTHR30349">
    <property type="entry name" value="PHAGE INTEGRASE-RELATED"/>
    <property type="match status" value="1"/>
</dbReference>
<organism evidence="12 13">
    <name type="scientific">Aliidiomarina sedimenti</name>
    <dbReference type="NCBI Taxonomy" id="1933879"/>
    <lineage>
        <taxon>Bacteria</taxon>
        <taxon>Pseudomonadati</taxon>
        <taxon>Pseudomonadota</taxon>
        <taxon>Gammaproteobacteria</taxon>
        <taxon>Alteromonadales</taxon>
        <taxon>Idiomarinaceae</taxon>
        <taxon>Aliidiomarina</taxon>
    </lineage>
</organism>
<dbReference type="SUPFAM" id="SSF56349">
    <property type="entry name" value="DNA breaking-rejoining enzymes"/>
    <property type="match status" value="1"/>
</dbReference>
<dbReference type="Pfam" id="PF02899">
    <property type="entry name" value="Phage_int_SAM_1"/>
    <property type="match status" value="1"/>
</dbReference>
<keyword evidence="8 9" id="KW-0131">Cell cycle</keyword>
<dbReference type="InterPro" id="IPR050090">
    <property type="entry name" value="Tyrosine_recombinase_XerCD"/>
</dbReference>
<dbReference type="Pfam" id="PF00589">
    <property type="entry name" value="Phage_integrase"/>
    <property type="match status" value="1"/>
</dbReference>
<feature type="active site" evidence="9">
    <location>
        <position position="178"/>
    </location>
</feature>
<dbReference type="Proteomes" id="UP000287410">
    <property type="component" value="Unassembled WGS sequence"/>
</dbReference>
<feature type="active site" evidence="9">
    <location>
        <position position="151"/>
    </location>
</feature>
<evidence type="ECO:0000256" key="9">
    <source>
        <dbReference type="HAMAP-Rule" id="MF_01808"/>
    </source>
</evidence>
<dbReference type="RefSeq" id="WP_126789413.1">
    <property type="nucleotide sequence ID" value="NZ_PIPN01000004.1"/>
</dbReference>
<evidence type="ECO:0000256" key="8">
    <source>
        <dbReference type="ARBA" id="ARBA00023306"/>
    </source>
</evidence>
<feature type="domain" description="Tyr recombinase" evidence="10">
    <location>
        <begin position="112"/>
        <end position="295"/>
    </location>
</feature>
<dbReference type="EMBL" id="PIPN01000004">
    <property type="protein sequence ID" value="RUO29152.1"/>
    <property type="molecule type" value="Genomic_DNA"/>
</dbReference>
<dbReference type="InterPro" id="IPR023009">
    <property type="entry name" value="Tyrosine_recombinase_XerC/XerD"/>
</dbReference>
<reference evidence="12 13" key="1">
    <citation type="journal article" date="2018" name="Front. Microbiol.">
        <title>Genome-Based Analysis Reveals the Taxonomy and Diversity of the Family Idiomarinaceae.</title>
        <authorList>
            <person name="Liu Y."/>
            <person name="Lai Q."/>
            <person name="Shao Z."/>
        </authorList>
    </citation>
    <scope>NUCLEOTIDE SEQUENCE [LARGE SCALE GENOMIC DNA]</scope>
    <source>
        <strain evidence="12 13">GBSy1</strain>
    </source>
</reference>
<feature type="active site" evidence="9">
    <location>
        <position position="250"/>
    </location>
</feature>
<evidence type="ECO:0000256" key="5">
    <source>
        <dbReference type="ARBA" id="ARBA00022908"/>
    </source>
</evidence>
<evidence type="ECO:0000313" key="13">
    <source>
        <dbReference type="Proteomes" id="UP000287410"/>
    </source>
</evidence>
<protein>
    <recommendedName>
        <fullName evidence="9">Tyrosine recombinase XerC</fullName>
    </recommendedName>
</protein>
<evidence type="ECO:0000313" key="12">
    <source>
        <dbReference type="EMBL" id="RUO29152.1"/>
    </source>
</evidence>
<keyword evidence="4 9" id="KW-0159">Chromosome partition</keyword>
<proteinExistence type="inferred from homology"/>
<comment type="function">
    <text evidence="9">Site-specific tyrosine recombinase, which acts by catalyzing the cutting and rejoining of the recombining DNA molecules. The XerC-XerD complex is essential to convert dimers of the bacterial chromosome into monomers to permit their segregation at cell division. It also contributes to the segregational stability of plasmids.</text>
</comment>
<dbReference type="Gene3D" id="1.10.150.130">
    <property type="match status" value="1"/>
</dbReference>
<dbReference type="PROSITE" id="PS51900">
    <property type="entry name" value="CB"/>
    <property type="match status" value="1"/>
</dbReference>
<evidence type="ECO:0000259" key="10">
    <source>
        <dbReference type="PROSITE" id="PS51898"/>
    </source>
</evidence>
<dbReference type="InterPro" id="IPR044068">
    <property type="entry name" value="CB"/>
</dbReference>
<feature type="active site" evidence="9">
    <location>
        <position position="247"/>
    </location>
</feature>
<sequence>MAESIELERLVERFIDYLQGSRGYAVHTLTQYRRQLGVITQALASQGLQQWSELTARAVEGLVVSWRRQEVGIPSIHQRLAALRSFCDYLGERGELQHNPAKLVQAPKQGRRLPKNMDVDGVAHLLDEEPDDELGIRDRSMFELIYSAGLRVSELVSLNLSDIPTGRLATHELRVTGKGGKTRIVPYGAEAGLWLKLWIATRKNWPQTEPEALFLSQRGRRLSVRSVQLRLKQWALRRGISDNLHPHKLRHSFASHMLESSGDLRAVQELLGHANLSTTQVYTHLDFQHLAGVYDNAHPRAKKKP</sequence>